<reference evidence="2 3" key="1">
    <citation type="submission" date="2016-03" db="EMBL/GenBank/DDBJ databases">
        <title>Whole genome sequencing of Grifola frondosa 9006-11.</title>
        <authorList>
            <person name="Min B."/>
            <person name="Park H."/>
            <person name="Kim J.-G."/>
            <person name="Cho H."/>
            <person name="Oh Y.-L."/>
            <person name="Kong W.-S."/>
            <person name="Choi I.-G."/>
        </authorList>
    </citation>
    <scope>NUCLEOTIDE SEQUENCE [LARGE SCALE GENOMIC DNA]</scope>
    <source>
        <strain evidence="2 3">9006-11</strain>
    </source>
</reference>
<accession>A0A1C7MP08</accession>
<evidence type="ECO:0000256" key="1">
    <source>
        <dbReference type="SAM" id="MobiDB-lite"/>
    </source>
</evidence>
<sequence>MAPRRWTTEAELDWLIAQRPLYLEHQKERKLHAFWPTLYHEWFQLFPEHPKIFSADVDEGNLTPEQKEVRTKAIGSRRKKLREWFANNKGDKVRASAAGTTLLHAMSATAKASRTRHPQAVELYSKKYYRERIQPHVKEEMLLAGRRLTKAEILDIVKRCTRVVYDQESDDVKAEIAAELESMKTEPVEPESSTRTPKQYQQALNGMPVAIESFLRELSRQTGWTFTVIGGGVWPEENGAIRMLSFHVGATEIGTTFPESIKDFHSTYIEPYNSYVKVAFPESVRTSRALNSSGHSSAAVLAAVSEVGGTQTGREVTMPSGQASLSRRIGGGAFSAASEFPPSTDANEYSGDNPLFQLSNPSAPVPSSLYTFDNADRALGEESRTMVELPRLPDHIFECGSRGLTANDVAPESANGESVGVANGVTLPEIAPSSADSDTPSSASATSAIGEPSAAQLTTTPHDEPSAAPPTLPELRPDSLMPQASSVSGEGEPSAAHLTTVPHDEPSAAPPTLPEPQPDSSMPSESVSGAKVRRKRNHPDIMRSDRPRREIILPVAKKRRRIQKDPRRLPHQTRGVDRMHSLEQGMPQLTSSGA</sequence>
<dbReference type="OrthoDB" id="2803872at2759"/>
<feature type="compositionally biased region" description="Polar residues" evidence="1">
    <location>
        <begin position="518"/>
        <end position="527"/>
    </location>
</feature>
<dbReference type="EMBL" id="LUGG01000002">
    <property type="protein sequence ID" value="OBZ78387.1"/>
    <property type="molecule type" value="Genomic_DNA"/>
</dbReference>
<protein>
    <submittedName>
        <fullName evidence="2">Uncharacterized protein</fullName>
    </submittedName>
</protein>
<feature type="region of interest" description="Disordered" evidence="1">
    <location>
        <begin position="428"/>
        <end position="594"/>
    </location>
</feature>
<feature type="compositionally biased region" description="Basic and acidic residues" evidence="1">
    <location>
        <begin position="563"/>
        <end position="581"/>
    </location>
</feature>
<feature type="compositionally biased region" description="Basic and acidic residues" evidence="1">
    <location>
        <begin position="538"/>
        <end position="551"/>
    </location>
</feature>
<name>A0A1C7MP08_GRIFR</name>
<feature type="compositionally biased region" description="Low complexity" evidence="1">
    <location>
        <begin position="431"/>
        <end position="448"/>
    </location>
</feature>
<dbReference type="AlphaFoldDB" id="A0A1C7MP08"/>
<proteinExistence type="predicted"/>
<comment type="caution">
    <text evidence="2">The sequence shown here is derived from an EMBL/GenBank/DDBJ whole genome shotgun (WGS) entry which is preliminary data.</text>
</comment>
<gene>
    <name evidence="2" type="ORF">A0H81_02181</name>
</gene>
<dbReference type="STRING" id="5627.A0A1C7MP08"/>
<keyword evidence="3" id="KW-1185">Reference proteome</keyword>
<evidence type="ECO:0000313" key="3">
    <source>
        <dbReference type="Proteomes" id="UP000092993"/>
    </source>
</evidence>
<organism evidence="2 3">
    <name type="scientific">Grifola frondosa</name>
    <name type="common">Maitake</name>
    <name type="synonym">Polyporus frondosus</name>
    <dbReference type="NCBI Taxonomy" id="5627"/>
    <lineage>
        <taxon>Eukaryota</taxon>
        <taxon>Fungi</taxon>
        <taxon>Dikarya</taxon>
        <taxon>Basidiomycota</taxon>
        <taxon>Agaricomycotina</taxon>
        <taxon>Agaricomycetes</taxon>
        <taxon>Polyporales</taxon>
        <taxon>Grifolaceae</taxon>
        <taxon>Grifola</taxon>
    </lineage>
</organism>
<evidence type="ECO:0000313" key="2">
    <source>
        <dbReference type="EMBL" id="OBZ78387.1"/>
    </source>
</evidence>
<feature type="compositionally biased region" description="Pro residues" evidence="1">
    <location>
        <begin position="508"/>
        <end position="517"/>
    </location>
</feature>
<dbReference type="OMA" id="WIERFMA"/>
<dbReference type="Proteomes" id="UP000092993">
    <property type="component" value="Unassembled WGS sequence"/>
</dbReference>